<gene>
    <name evidence="1" type="ORF">SAMN05443244_1771</name>
</gene>
<proteinExistence type="predicted"/>
<dbReference type="EMBL" id="FNSD01000001">
    <property type="protein sequence ID" value="SEB76289.1"/>
    <property type="molecule type" value="Genomic_DNA"/>
</dbReference>
<evidence type="ECO:0000313" key="1">
    <source>
        <dbReference type="EMBL" id="SEB76289.1"/>
    </source>
</evidence>
<protein>
    <submittedName>
        <fullName evidence="1">Uncharacterized protein</fullName>
    </submittedName>
</protein>
<dbReference type="AlphaFoldDB" id="A0A1H4LZU2"/>
<sequence length="38" mass="4285">MSRFKGLVWMLPNPAKERVFSSAVCFPGRRKQSTDLSG</sequence>
<accession>A0A1H4LZU2</accession>
<reference evidence="1 2" key="1">
    <citation type="submission" date="2016-10" db="EMBL/GenBank/DDBJ databases">
        <authorList>
            <person name="de Groot N.N."/>
        </authorList>
    </citation>
    <scope>NUCLEOTIDE SEQUENCE [LARGE SCALE GENOMIC DNA]</scope>
    <source>
        <strain evidence="1 2">AB35.6</strain>
    </source>
</reference>
<name>A0A1H4LZU2_9BACT</name>
<organism evidence="1 2">
    <name type="scientific">Terriglobus roseus</name>
    <dbReference type="NCBI Taxonomy" id="392734"/>
    <lineage>
        <taxon>Bacteria</taxon>
        <taxon>Pseudomonadati</taxon>
        <taxon>Acidobacteriota</taxon>
        <taxon>Terriglobia</taxon>
        <taxon>Terriglobales</taxon>
        <taxon>Acidobacteriaceae</taxon>
        <taxon>Terriglobus</taxon>
    </lineage>
</organism>
<evidence type="ECO:0000313" key="2">
    <source>
        <dbReference type="Proteomes" id="UP000182409"/>
    </source>
</evidence>
<dbReference type="Proteomes" id="UP000182409">
    <property type="component" value="Unassembled WGS sequence"/>
</dbReference>